<gene>
    <name evidence="1" type="ORF">QNI19_37520</name>
</gene>
<evidence type="ECO:0008006" key="3">
    <source>
        <dbReference type="Google" id="ProtNLM"/>
    </source>
</evidence>
<sequence>MNNNTAQNAIKGALNRSMGVVKGVADLEYFYASTGHFIELKSQEGIQSEEQKLFQARIEEQGGNYHIIRSYEAFKHLITTIHTGHRQ</sequence>
<dbReference type="RefSeq" id="WP_314005354.1">
    <property type="nucleotide sequence ID" value="NZ_JASJOT010000055.1"/>
</dbReference>
<evidence type="ECO:0000313" key="2">
    <source>
        <dbReference type="Proteomes" id="UP001228581"/>
    </source>
</evidence>
<protein>
    <recommendedName>
        <fullName evidence="3">VRR-NUC domain-containing protein</fullName>
    </recommendedName>
</protein>
<keyword evidence="2" id="KW-1185">Reference proteome</keyword>
<comment type="caution">
    <text evidence="1">The sequence shown here is derived from an EMBL/GenBank/DDBJ whole genome shotgun (WGS) entry which is preliminary data.</text>
</comment>
<dbReference type="EMBL" id="JASJOT010000055">
    <property type="protein sequence ID" value="MDJ1498693.1"/>
    <property type="molecule type" value="Genomic_DNA"/>
</dbReference>
<proteinExistence type="predicted"/>
<evidence type="ECO:0000313" key="1">
    <source>
        <dbReference type="EMBL" id="MDJ1498693.1"/>
    </source>
</evidence>
<dbReference type="InterPro" id="IPR011856">
    <property type="entry name" value="tRNA_endonuc-like_dom_sf"/>
</dbReference>
<name>A0ABT7CY41_9BACT</name>
<accession>A0ABT7CY41</accession>
<reference evidence="1 2" key="1">
    <citation type="submission" date="2023-05" db="EMBL/GenBank/DDBJ databases">
        <authorList>
            <person name="Zhang X."/>
        </authorList>
    </citation>
    <scope>NUCLEOTIDE SEQUENCE [LARGE SCALE GENOMIC DNA]</scope>
    <source>
        <strain evidence="1 2">DM2B3-1</strain>
    </source>
</reference>
<organism evidence="1 2">
    <name type="scientific">Xanthocytophaga flava</name>
    <dbReference type="NCBI Taxonomy" id="3048013"/>
    <lineage>
        <taxon>Bacteria</taxon>
        <taxon>Pseudomonadati</taxon>
        <taxon>Bacteroidota</taxon>
        <taxon>Cytophagia</taxon>
        <taxon>Cytophagales</taxon>
        <taxon>Rhodocytophagaceae</taxon>
        <taxon>Xanthocytophaga</taxon>
    </lineage>
</organism>
<dbReference type="Proteomes" id="UP001228581">
    <property type="component" value="Unassembled WGS sequence"/>
</dbReference>
<dbReference type="Gene3D" id="3.40.1350.10">
    <property type="match status" value="1"/>
</dbReference>